<evidence type="ECO:0000256" key="8">
    <source>
        <dbReference type="ARBA" id="ARBA00022630"/>
    </source>
</evidence>
<evidence type="ECO:0000256" key="1">
    <source>
        <dbReference type="ARBA" id="ARBA00001917"/>
    </source>
</evidence>
<dbReference type="InterPro" id="IPR050074">
    <property type="entry name" value="DHO_dehydrogenase"/>
</dbReference>
<evidence type="ECO:0000256" key="4">
    <source>
        <dbReference type="ARBA" id="ARBA00005161"/>
    </source>
</evidence>
<evidence type="ECO:0000256" key="9">
    <source>
        <dbReference type="ARBA" id="ARBA00022643"/>
    </source>
</evidence>
<evidence type="ECO:0000256" key="2">
    <source>
        <dbReference type="ARBA" id="ARBA00003125"/>
    </source>
</evidence>
<dbReference type="InterPro" id="IPR001295">
    <property type="entry name" value="Dihydroorotate_DH_CS"/>
</dbReference>
<accession>A0A2M7W0X3</accession>
<evidence type="ECO:0000259" key="15">
    <source>
        <dbReference type="Pfam" id="PF01180"/>
    </source>
</evidence>
<dbReference type="PANTHER" id="PTHR48109:SF4">
    <property type="entry name" value="DIHYDROOROTATE DEHYDROGENASE (QUINONE), MITOCHONDRIAL"/>
    <property type="match status" value="1"/>
</dbReference>
<comment type="subcellular location">
    <subcellularLocation>
        <location evidence="3">Membrane</location>
    </subcellularLocation>
</comment>
<gene>
    <name evidence="16" type="ORF">COX64_04755</name>
</gene>
<dbReference type="NCBIfam" id="NF003652">
    <property type="entry name" value="PRK05286.2-5"/>
    <property type="match status" value="1"/>
</dbReference>
<comment type="similarity">
    <text evidence="5">Belongs to the dihydroorotate dehydrogenase family. Type 2 subfamily.</text>
</comment>
<name>A0A2M7W0X3_9BACT</name>
<dbReference type="Gene3D" id="3.20.20.70">
    <property type="entry name" value="Aldolase class I"/>
    <property type="match status" value="1"/>
</dbReference>
<comment type="cofactor">
    <cofactor evidence="1">
        <name>FMN</name>
        <dbReference type="ChEBI" id="CHEBI:58210"/>
    </cofactor>
</comment>
<evidence type="ECO:0000256" key="12">
    <source>
        <dbReference type="ARBA" id="ARBA00023136"/>
    </source>
</evidence>
<dbReference type="GO" id="GO:0006207">
    <property type="term" value="P:'de novo' pyrimidine nucleobase biosynthetic process"/>
    <property type="evidence" value="ECO:0007669"/>
    <property type="project" value="UniProtKB-UniRule"/>
</dbReference>
<dbReference type="PROSITE" id="PS00912">
    <property type="entry name" value="DHODEHASE_2"/>
    <property type="match status" value="1"/>
</dbReference>
<reference evidence="17" key="1">
    <citation type="submission" date="2017-09" db="EMBL/GenBank/DDBJ databases">
        <title>Depth-based differentiation of microbial function through sediment-hosted aquifers and enrichment of novel symbionts in the deep terrestrial subsurface.</title>
        <authorList>
            <person name="Probst A.J."/>
            <person name="Ladd B."/>
            <person name="Jarett J.K."/>
            <person name="Geller-Mcgrath D.E."/>
            <person name="Sieber C.M.K."/>
            <person name="Emerson J.B."/>
            <person name="Anantharaman K."/>
            <person name="Thomas B.C."/>
            <person name="Malmstrom R."/>
            <person name="Stieglmeier M."/>
            <person name="Klingl A."/>
            <person name="Woyke T."/>
            <person name="Ryan C.M."/>
            <person name="Banfield J.F."/>
        </authorList>
    </citation>
    <scope>NUCLEOTIDE SEQUENCE [LARGE SCALE GENOMIC DNA]</scope>
</reference>
<dbReference type="EC" id="1.3.5.2" evidence="6 14"/>
<evidence type="ECO:0000256" key="6">
    <source>
        <dbReference type="ARBA" id="ARBA00012791"/>
    </source>
</evidence>
<dbReference type="GO" id="GO:0106430">
    <property type="term" value="F:dihydroorotate dehydrogenase (quinone) activity"/>
    <property type="evidence" value="ECO:0007669"/>
    <property type="project" value="UniProtKB-EC"/>
</dbReference>
<evidence type="ECO:0000313" key="17">
    <source>
        <dbReference type="Proteomes" id="UP000228952"/>
    </source>
</evidence>
<dbReference type="InterPro" id="IPR005720">
    <property type="entry name" value="Dihydroorotate_DH_cat"/>
</dbReference>
<comment type="catalytic activity">
    <reaction evidence="13">
        <text>(S)-dihydroorotate + a quinone = orotate + a quinol</text>
        <dbReference type="Rhea" id="RHEA:30187"/>
        <dbReference type="ChEBI" id="CHEBI:24646"/>
        <dbReference type="ChEBI" id="CHEBI:30839"/>
        <dbReference type="ChEBI" id="CHEBI:30864"/>
        <dbReference type="ChEBI" id="CHEBI:132124"/>
        <dbReference type="EC" id="1.3.5.2"/>
    </reaction>
</comment>
<feature type="domain" description="Dihydroorotate dehydrogenase catalytic" evidence="15">
    <location>
        <begin position="59"/>
        <end position="353"/>
    </location>
</feature>
<dbReference type="GO" id="GO:0044205">
    <property type="term" value="P:'de novo' UMP biosynthetic process"/>
    <property type="evidence" value="ECO:0007669"/>
    <property type="project" value="UniProtKB-UniPathway"/>
</dbReference>
<evidence type="ECO:0000313" key="16">
    <source>
        <dbReference type="EMBL" id="PJA12251.1"/>
    </source>
</evidence>
<evidence type="ECO:0000256" key="5">
    <source>
        <dbReference type="ARBA" id="ARBA00005359"/>
    </source>
</evidence>
<organism evidence="16 17">
    <name type="scientific">Candidatus Dojkabacteria bacterium CG_4_10_14_0_2_um_filter_Dojkabacteria_WS6_41_15</name>
    <dbReference type="NCBI Taxonomy" id="2014249"/>
    <lineage>
        <taxon>Bacteria</taxon>
        <taxon>Candidatus Dojkabacteria</taxon>
    </lineage>
</organism>
<keyword evidence="10" id="KW-0665">Pyrimidine biosynthesis</keyword>
<evidence type="ECO:0000256" key="3">
    <source>
        <dbReference type="ARBA" id="ARBA00004370"/>
    </source>
</evidence>
<proteinExistence type="inferred from homology"/>
<dbReference type="UniPathway" id="UPA00070">
    <property type="reaction ID" value="UER00946"/>
</dbReference>
<evidence type="ECO:0000256" key="7">
    <source>
        <dbReference type="ARBA" id="ARBA00018366"/>
    </source>
</evidence>
<evidence type="ECO:0000256" key="10">
    <source>
        <dbReference type="ARBA" id="ARBA00022975"/>
    </source>
</evidence>
<dbReference type="SUPFAM" id="SSF51395">
    <property type="entry name" value="FMN-linked oxidoreductases"/>
    <property type="match status" value="1"/>
</dbReference>
<evidence type="ECO:0000256" key="13">
    <source>
        <dbReference type="ARBA" id="ARBA00048639"/>
    </source>
</evidence>
<keyword evidence="8" id="KW-0285">Flavoprotein</keyword>
<dbReference type="AlphaFoldDB" id="A0A2M7W0X3"/>
<keyword evidence="9" id="KW-0288">FMN</keyword>
<keyword evidence="12" id="KW-0472">Membrane</keyword>
<dbReference type="CDD" id="cd04738">
    <property type="entry name" value="DHOD_2_like"/>
    <property type="match status" value="1"/>
</dbReference>
<dbReference type="InterPro" id="IPR013785">
    <property type="entry name" value="Aldolase_TIM"/>
</dbReference>
<protein>
    <recommendedName>
        <fullName evidence="7 14">Dihydroorotate dehydrogenase (quinone)</fullName>
        <ecNumber evidence="6 14">1.3.5.2</ecNumber>
    </recommendedName>
</protein>
<keyword evidence="11" id="KW-0560">Oxidoreductase</keyword>
<dbReference type="InterPro" id="IPR005719">
    <property type="entry name" value="Dihydroorotate_DH_2"/>
</dbReference>
<evidence type="ECO:0000256" key="14">
    <source>
        <dbReference type="NCBIfam" id="TIGR01036"/>
    </source>
</evidence>
<dbReference type="PANTHER" id="PTHR48109">
    <property type="entry name" value="DIHYDROOROTATE DEHYDROGENASE (QUINONE), MITOCHONDRIAL-RELATED"/>
    <property type="match status" value="1"/>
</dbReference>
<dbReference type="Proteomes" id="UP000228952">
    <property type="component" value="Unassembled WGS sequence"/>
</dbReference>
<dbReference type="NCBIfam" id="TIGR01036">
    <property type="entry name" value="pyrD_sub2"/>
    <property type="match status" value="1"/>
</dbReference>
<evidence type="ECO:0000256" key="11">
    <source>
        <dbReference type="ARBA" id="ARBA00023002"/>
    </source>
</evidence>
<comment type="pathway">
    <text evidence="4">Pyrimidine metabolism; UMP biosynthesis via de novo pathway; orotate from (S)-dihydroorotate (quinone route): step 1/1.</text>
</comment>
<comment type="caution">
    <text evidence="16">The sequence shown here is derived from an EMBL/GenBank/DDBJ whole genome shotgun (WGS) entry which is preliminary data.</text>
</comment>
<dbReference type="GO" id="GO:0005737">
    <property type="term" value="C:cytoplasm"/>
    <property type="evidence" value="ECO:0007669"/>
    <property type="project" value="InterPro"/>
</dbReference>
<sequence length="359" mass="40035">MRQLFAFLYKNLLKPILYLIDPEVVHNHFTSFGEFLGSFAFTKAITRGIYGYKGTDISKTVDGIIYKTPVLLSAGFDYNAHLPTILQSMGFGGEEVGSITLRAYEGNEKPRLRRAIKSKSLIIWKGLKNEGVDVIIERLKQKQSNIPRDFVVGISIARTNDVNLIDDEAGYADYVGSYKKLLASKVGDYYTLNVSCPNAKGGESFAEESRLTVLLSRICQIRDEKPIYVKLPINKPWDEFKKLLDVCLQYQVQGVIIGNLNKDYNSLDYREEAPKEFRGGLSGKPCRELSTTLIRKTREYVGQSFTIIGVGGILSPADALEKLDAGADLLMLITGMIMEGPHLVSDINDAIAKRQESAK</sequence>
<dbReference type="GO" id="GO:0016020">
    <property type="term" value="C:membrane"/>
    <property type="evidence" value="ECO:0007669"/>
    <property type="project" value="UniProtKB-SubCell"/>
</dbReference>
<comment type="function">
    <text evidence="2">Catalyzes the conversion of dihydroorotate to orotate with quinone as electron acceptor.</text>
</comment>
<dbReference type="Pfam" id="PF01180">
    <property type="entry name" value="DHO_dh"/>
    <property type="match status" value="1"/>
</dbReference>
<dbReference type="EMBL" id="PFQB01000120">
    <property type="protein sequence ID" value="PJA12251.1"/>
    <property type="molecule type" value="Genomic_DNA"/>
</dbReference>